<feature type="compositionally biased region" description="Basic and acidic residues" evidence="1">
    <location>
        <begin position="358"/>
        <end position="373"/>
    </location>
</feature>
<evidence type="ECO:0000313" key="6">
    <source>
        <dbReference type="Proteomes" id="UP000286681"/>
    </source>
</evidence>
<dbReference type="Proteomes" id="UP000286681">
    <property type="component" value="Unassembled WGS sequence"/>
</dbReference>
<sequence length="373" mass="40407">MSDGESGSPSAKKSLSWLRARKTENPAALSHRLAIWHAMRSKPIDFYPRVANPGAANATLDSAAIIAEFADATPHWPKIEGEDLEDAIKLARQSLDEAKDQTEYQDQKATRLLTVTTFLTALSGVIFTRYNDRYALEAVWHSNWFEILAVLVGYALFGVFLLASLGGALVTFHATRTRFKYPGQEKVARDDGDPKSRLFHTGMLAVRPRAWATAFVAAPALTAGGTPDASKVTLRADLQQNYFRDLVGEAYLVSAKAADKLRYLEPAQGLLSLALKCLLAWLILLPVIIFFVPAKHMPDTPKTTKLIVPNPLPVNARITALPPPPPAPAPPPSPPAAIASPTAGARATERLPGPPGRQDAKDGKRTGSGERKQ</sequence>
<dbReference type="STRING" id="93064.BRX40_06530"/>
<protein>
    <submittedName>
        <fullName evidence="3">Uncharacterized protein</fullName>
    </submittedName>
</protein>
<name>A0A1L6J8C4_9SPHN</name>
<feature type="transmembrane region" description="Helical" evidence="2">
    <location>
        <begin position="270"/>
        <end position="292"/>
    </location>
</feature>
<feature type="transmembrane region" description="Helical" evidence="2">
    <location>
        <begin position="147"/>
        <end position="172"/>
    </location>
</feature>
<feature type="region of interest" description="Disordered" evidence="1">
    <location>
        <begin position="318"/>
        <end position="373"/>
    </location>
</feature>
<dbReference type="Proteomes" id="UP000185161">
    <property type="component" value="Chromosome"/>
</dbReference>
<keyword evidence="2" id="KW-0812">Transmembrane</keyword>
<dbReference type="RefSeq" id="WP_075151048.1">
    <property type="nucleotide sequence ID" value="NZ_CP018820.1"/>
</dbReference>
<gene>
    <name evidence="3" type="ORF">BRX40_06530</name>
    <name evidence="4" type="ORF">CA257_11235</name>
</gene>
<feature type="transmembrane region" description="Helical" evidence="2">
    <location>
        <begin position="109"/>
        <end position="127"/>
    </location>
</feature>
<evidence type="ECO:0000256" key="1">
    <source>
        <dbReference type="SAM" id="MobiDB-lite"/>
    </source>
</evidence>
<organism evidence="3 5">
    <name type="scientific">Sphingomonas koreensis</name>
    <dbReference type="NCBI Taxonomy" id="93064"/>
    <lineage>
        <taxon>Bacteria</taxon>
        <taxon>Pseudomonadati</taxon>
        <taxon>Pseudomonadota</taxon>
        <taxon>Alphaproteobacteria</taxon>
        <taxon>Sphingomonadales</taxon>
        <taxon>Sphingomonadaceae</taxon>
        <taxon>Sphingomonas</taxon>
    </lineage>
</organism>
<dbReference type="OrthoDB" id="7597390at2"/>
<accession>A0A1L6J8C4</accession>
<reference evidence="5" key="2">
    <citation type="submission" date="2016-12" db="EMBL/GenBank/DDBJ databases">
        <title>Whole genome sequencing of Sphingomonas sp. ABOJV.</title>
        <authorList>
            <person name="Conlan S."/>
            <person name="Thomas P.J."/>
            <person name="Mullikin J."/>
            <person name="Palmore T.N."/>
            <person name="Frank K.M."/>
            <person name="Segre J.A."/>
        </authorList>
    </citation>
    <scope>NUCLEOTIDE SEQUENCE [LARGE SCALE GENOMIC DNA]</scope>
    <source>
        <strain evidence="5">ABOJV</strain>
    </source>
</reference>
<reference evidence="4 6" key="3">
    <citation type="submission" date="2018-07" db="EMBL/GenBank/DDBJ databases">
        <title>Genomic and Epidemiologic Investigation of an Indolent Hospital Outbreak.</title>
        <authorList>
            <person name="Johnson R.C."/>
            <person name="Deming C."/>
            <person name="Conlan S."/>
            <person name="Zellmer C.J."/>
            <person name="Michelin A.V."/>
            <person name="Lee-Lin S."/>
            <person name="Thomas P.J."/>
            <person name="Park M."/>
            <person name="Weingarten R.A."/>
            <person name="Less J."/>
            <person name="Dekker J.P."/>
            <person name="Frank K.M."/>
            <person name="Musser K.A."/>
            <person name="Mcquiston J.R."/>
            <person name="Henderson D.K."/>
            <person name="Lau A.F."/>
            <person name="Palmore T.N."/>
            <person name="Segre J.A."/>
        </authorList>
    </citation>
    <scope>NUCLEOTIDE SEQUENCE [LARGE SCALE GENOMIC DNA]</scope>
    <source>
        <strain evidence="4 6">SK-NIH.Env10_0317</strain>
    </source>
</reference>
<dbReference type="EMBL" id="QQWO01000008">
    <property type="protein sequence ID" value="RSV03055.1"/>
    <property type="molecule type" value="Genomic_DNA"/>
</dbReference>
<dbReference type="AlphaFoldDB" id="A0A1L6J8C4"/>
<evidence type="ECO:0000313" key="3">
    <source>
        <dbReference type="EMBL" id="APR52134.1"/>
    </source>
</evidence>
<evidence type="ECO:0000313" key="4">
    <source>
        <dbReference type="EMBL" id="RSV03055.1"/>
    </source>
</evidence>
<feature type="compositionally biased region" description="Low complexity" evidence="1">
    <location>
        <begin position="336"/>
        <end position="346"/>
    </location>
</feature>
<keyword evidence="2" id="KW-1133">Transmembrane helix</keyword>
<evidence type="ECO:0000313" key="5">
    <source>
        <dbReference type="Proteomes" id="UP000185161"/>
    </source>
</evidence>
<proteinExistence type="predicted"/>
<dbReference type="GeneID" id="44132205"/>
<evidence type="ECO:0000256" key="2">
    <source>
        <dbReference type="SAM" id="Phobius"/>
    </source>
</evidence>
<keyword evidence="5" id="KW-1185">Reference proteome</keyword>
<feature type="compositionally biased region" description="Pro residues" evidence="1">
    <location>
        <begin position="321"/>
        <end position="335"/>
    </location>
</feature>
<dbReference type="EMBL" id="CP018820">
    <property type="protein sequence ID" value="APR52134.1"/>
    <property type="molecule type" value="Genomic_DNA"/>
</dbReference>
<dbReference type="KEGG" id="skr:BRX40_06530"/>
<keyword evidence="2" id="KW-0472">Membrane</keyword>
<reference evidence="3" key="1">
    <citation type="submission" date="2016-12" db="EMBL/GenBank/DDBJ databases">
        <title>Whole genome sequencing of Sphingomonas koreensis.</title>
        <authorList>
            <person name="Conlan S."/>
            <person name="Thomas P.J."/>
            <person name="Mullikin J."/>
            <person name="Palmore T.N."/>
            <person name="Frank K.M."/>
            <person name="Segre J.A."/>
        </authorList>
    </citation>
    <scope>NUCLEOTIDE SEQUENCE</scope>
    <source>
        <strain evidence="3">ABOJV</strain>
    </source>
</reference>